<name>A0A6H1TWE3_9CYAN</name>
<feature type="compositionally biased region" description="Low complexity" evidence="1">
    <location>
        <begin position="172"/>
        <end position="183"/>
    </location>
</feature>
<organism evidence="2 3">
    <name type="scientific">Oxynema aestuarii AP17</name>
    <dbReference type="NCBI Taxonomy" id="2064643"/>
    <lineage>
        <taxon>Bacteria</taxon>
        <taxon>Bacillati</taxon>
        <taxon>Cyanobacteriota</taxon>
        <taxon>Cyanophyceae</taxon>
        <taxon>Oscillatoriophycideae</taxon>
        <taxon>Oscillatoriales</taxon>
        <taxon>Oscillatoriaceae</taxon>
        <taxon>Oxynema</taxon>
        <taxon>Oxynema aestuarii</taxon>
    </lineage>
</organism>
<dbReference type="KEGG" id="oxy:HCG48_10075"/>
<sequence>MSQEPPPNPSESEPTPSENPTPENNDRPAIAPQKSPIKRLAIASLRKTIAVLETTVEKLEAEPAEPETPGVWSQVLGKIRAVLPESVSQKLSDWGLTGAIAALVVLIAVSVNLLRQPSEPTSSDRAPILEPKEVVQLPPEQGLEEVETAPNLEPVEPAEPVESLPPVEKPAVEPSPQPVEEVAPPQPKFPPESELTPEQQLIVAVQKQVATVADEYTDGVVESIQANFLRSLLQVTIADRWYELDRSGQDNLANKMFAQARRLDFKTLEISDRRGHLVARSPVVGSEIIIVKRTN</sequence>
<feature type="region of interest" description="Disordered" evidence="1">
    <location>
        <begin position="1"/>
        <end position="36"/>
    </location>
</feature>
<evidence type="ECO:0000313" key="2">
    <source>
        <dbReference type="EMBL" id="QIZ70891.1"/>
    </source>
</evidence>
<evidence type="ECO:0000313" key="3">
    <source>
        <dbReference type="Proteomes" id="UP000500857"/>
    </source>
</evidence>
<feature type="region of interest" description="Disordered" evidence="1">
    <location>
        <begin position="117"/>
        <end position="193"/>
    </location>
</feature>
<dbReference type="RefSeq" id="WP_168569046.1">
    <property type="nucleotide sequence ID" value="NZ_CP051167.1"/>
</dbReference>
<protein>
    <submittedName>
        <fullName evidence="2">Uncharacterized protein</fullName>
    </submittedName>
</protein>
<keyword evidence="3" id="KW-1185">Reference proteome</keyword>
<dbReference type="AlphaFoldDB" id="A0A6H1TWE3"/>
<evidence type="ECO:0000256" key="1">
    <source>
        <dbReference type="SAM" id="MobiDB-lite"/>
    </source>
</evidence>
<feature type="compositionally biased region" description="Low complexity" evidence="1">
    <location>
        <begin position="10"/>
        <end position="23"/>
    </location>
</feature>
<dbReference type="EMBL" id="CP051167">
    <property type="protein sequence ID" value="QIZ70891.1"/>
    <property type="molecule type" value="Genomic_DNA"/>
</dbReference>
<proteinExistence type="predicted"/>
<dbReference type="Proteomes" id="UP000500857">
    <property type="component" value="Chromosome"/>
</dbReference>
<gene>
    <name evidence="2" type="ORF">HCG48_10075</name>
</gene>
<accession>A0A6H1TWE3</accession>
<reference evidence="2 3" key="1">
    <citation type="submission" date="2020-04" db="EMBL/GenBank/DDBJ databases">
        <authorList>
            <person name="Basu S."/>
            <person name="Maruthanayagam V."/>
            <person name="Chakraborty S."/>
            <person name="Pramanik A."/>
            <person name="Mukherjee J."/>
            <person name="Brink B."/>
        </authorList>
    </citation>
    <scope>NUCLEOTIDE SEQUENCE [LARGE SCALE GENOMIC DNA]</scope>
    <source>
        <strain evidence="2 3">AP17</strain>
    </source>
</reference>